<evidence type="ECO:0000259" key="9">
    <source>
        <dbReference type="PROSITE" id="PS50928"/>
    </source>
</evidence>
<evidence type="ECO:0000256" key="5">
    <source>
        <dbReference type="ARBA" id="ARBA00022989"/>
    </source>
</evidence>
<dbReference type="eggNOG" id="COG1173">
    <property type="taxonomic scope" value="Bacteria"/>
</dbReference>
<dbReference type="InterPro" id="IPR000515">
    <property type="entry name" value="MetI-like"/>
</dbReference>
<comment type="subcellular location">
    <subcellularLocation>
        <location evidence="1 7">Cell membrane</location>
        <topology evidence="1 7">Multi-pass membrane protein</topology>
    </subcellularLocation>
</comment>
<comment type="caution">
    <text evidence="10">The sequence shown here is derived from an EMBL/GenBank/DDBJ whole genome shotgun (WGS) entry which is preliminary data.</text>
</comment>
<feature type="transmembrane region" description="Helical" evidence="7">
    <location>
        <begin position="108"/>
        <end position="134"/>
    </location>
</feature>
<evidence type="ECO:0000256" key="1">
    <source>
        <dbReference type="ARBA" id="ARBA00004651"/>
    </source>
</evidence>
<dbReference type="InterPro" id="IPR025966">
    <property type="entry name" value="OppC_N"/>
</dbReference>
<proteinExistence type="inferred from homology"/>
<feature type="transmembrane region" description="Helical" evidence="7">
    <location>
        <begin position="227"/>
        <end position="252"/>
    </location>
</feature>
<dbReference type="SUPFAM" id="SSF161098">
    <property type="entry name" value="MetI-like"/>
    <property type="match status" value="1"/>
</dbReference>
<dbReference type="InterPro" id="IPR035906">
    <property type="entry name" value="MetI-like_sf"/>
</dbReference>
<dbReference type="AlphaFoldDB" id="A0A0L8N5A2"/>
<dbReference type="Pfam" id="PF00528">
    <property type="entry name" value="BPD_transp_1"/>
    <property type="match status" value="1"/>
</dbReference>
<dbReference type="PROSITE" id="PS50928">
    <property type="entry name" value="ABC_TM1"/>
    <property type="match status" value="1"/>
</dbReference>
<dbReference type="Pfam" id="PF12911">
    <property type="entry name" value="OppC_N"/>
    <property type="match status" value="1"/>
</dbReference>
<sequence>MSELATSPAIGDENPVSSASAPAEPRPKQLSQWGEIRHRFVQNKLAVVGLVIITLLFLTAAFGEMLAPFDPSAQDLENTLASPNGTHWMGTDALGRDMFSRLIAGTRVAMFVGLASIFFAVLIGVALGAIAGYFAGFADTLVMRIADVFLAFPLMIGAVVIILVTGRGITPVIISLAIFSWATVSRLLRSSILSVREMDYVHAAKALGASGWRIVRTHILPNSMTAVLVYATFNVGTTIVGVAALSFLGAGVPVDVPEWGNMLAAGQGFIGVNDYLWVFPSLFVVVTVLGFAFVGDGLRDALDPKLR</sequence>
<keyword evidence="4 7" id="KW-0812">Transmembrane</keyword>
<reference evidence="11" key="1">
    <citation type="submission" date="2015-07" db="EMBL/GenBank/DDBJ databases">
        <authorList>
            <consortium name="Consortium for Microbial Forensics and Genomics (microFORGE)"/>
            <person name="Knight B.M."/>
            <person name="Roberts D.P."/>
            <person name="Lin D."/>
            <person name="Hari K."/>
            <person name="Fletcher J."/>
            <person name="Melcher U."/>
            <person name="Blagden T."/>
            <person name="Winegar R.A."/>
        </authorList>
    </citation>
    <scope>NUCLEOTIDE SEQUENCE [LARGE SCALE GENOMIC DNA]</scope>
    <source>
        <strain evidence="11">NRRL B-1447</strain>
    </source>
</reference>
<gene>
    <name evidence="10" type="ORF">ADK75_03515</name>
</gene>
<evidence type="ECO:0000256" key="3">
    <source>
        <dbReference type="ARBA" id="ARBA00022475"/>
    </source>
</evidence>
<dbReference type="Proteomes" id="UP000037084">
    <property type="component" value="Unassembled WGS sequence"/>
</dbReference>
<dbReference type="Gene3D" id="1.10.3720.10">
    <property type="entry name" value="MetI-like"/>
    <property type="match status" value="1"/>
</dbReference>
<dbReference type="GO" id="GO:0055085">
    <property type="term" value="P:transmembrane transport"/>
    <property type="evidence" value="ECO:0007669"/>
    <property type="project" value="InterPro"/>
</dbReference>
<dbReference type="RefSeq" id="WP_030385856.1">
    <property type="nucleotide sequence ID" value="NZ_LGUV01000002.1"/>
</dbReference>
<name>A0A0L8N5A2_STRVG</name>
<keyword evidence="6 7" id="KW-0472">Membrane</keyword>
<dbReference type="OrthoDB" id="9812701at2"/>
<dbReference type="PANTHER" id="PTHR43386">
    <property type="entry name" value="OLIGOPEPTIDE TRANSPORT SYSTEM PERMEASE PROTEIN APPC"/>
    <property type="match status" value="1"/>
</dbReference>
<feature type="region of interest" description="Disordered" evidence="8">
    <location>
        <begin position="1"/>
        <end position="28"/>
    </location>
</feature>
<evidence type="ECO:0000256" key="4">
    <source>
        <dbReference type="ARBA" id="ARBA00022692"/>
    </source>
</evidence>
<dbReference type="InterPro" id="IPR050366">
    <property type="entry name" value="BP-dependent_transpt_permease"/>
</dbReference>
<feature type="transmembrane region" description="Helical" evidence="7">
    <location>
        <begin position="275"/>
        <end position="298"/>
    </location>
</feature>
<feature type="transmembrane region" description="Helical" evidence="7">
    <location>
        <begin position="141"/>
        <end position="163"/>
    </location>
</feature>
<dbReference type="CDD" id="cd06261">
    <property type="entry name" value="TM_PBP2"/>
    <property type="match status" value="1"/>
</dbReference>
<feature type="domain" description="ABC transmembrane type-1" evidence="9">
    <location>
        <begin position="106"/>
        <end position="295"/>
    </location>
</feature>
<feature type="transmembrane region" description="Helical" evidence="7">
    <location>
        <begin position="45"/>
        <end position="63"/>
    </location>
</feature>
<protein>
    <submittedName>
        <fullName evidence="10">Peptide ABC transporter permease</fullName>
    </submittedName>
</protein>
<evidence type="ECO:0000256" key="7">
    <source>
        <dbReference type="RuleBase" id="RU363032"/>
    </source>
</evidence>
<keyword evidence="5 7" id="KW-1133">Transmembrane helix</keyword>
<organism evidence="10 11">
    <name type="scientific">Streptomyces virginiae</name>
    <name type="common">Streptomyces cinnamonensis</name>
    <dbReference type="NCBI Taxonomy" id="1961"/>
    <lineage>
        <taxon>Bacteria</taxon>
        <taxon>Bacillati</taxon>
        <taxon>Actinomycetota</taxon>
        <taxon>Actinomycetes</taxon>
        <taxon>Kitasatosporales</taxon>
        <taxon>Streptomycetaceae</taxon>
        <taxon>Streptomyces</taxon>
    </lineage>
</organism>
<evidence type="ECO:0000256" key="2">
    <source>
        <dbReference type="ARBA" id="ARBA00022448"/>
    </source>
</evidence>
<dbReference type="EMBL" id="LGUV01000002">
    <property type="protein sequence ID" value="KOG57803.1"/>
    <property type="molecule type" value="Genomic_DNA"/>
</dbReference>
<evidence type="ECO:0000313" key="10">
    <source>
        <dbReference type="EMBL" id="KOG57803.1"/>
    </source>
</evidence>
<keyword evidence="2 7" id="KW-0813">Transport</keyword>
<accession>A0A0L8N5A2</accession>
<evidence type="ECO:0000313" key="11">
    <source>
        <dbReference type="Proteomes" id="UP000037084"/>
    </source>
</evidence>
<dbReference type="PANTHER" id="PTHR43386:SF1">
    <property type="entry name" value="D,D-DIPEPTIDE TRANSPORT SYSTEM PERMEASE PROTEIN DDPC-RELATED"/>
    <property type="match status" value="1"/>
</dbReference>
<comment type="similarity">
    <text evidence="7">Belongs to the binding-protein-dependent transport system permease family.</text>
</comment>
<evidence type="ECO:0000256" key="6">
    <source>
        <dbReference type="ARBA" id="ARBA00023136"/>
    </source>
</evidence>
<feature type="transmembrane region" description="Helical" evidence="7">
    <location>
        <begin position="169"/>
        <end position="188"/>
    </location>
</feature>
<keyword evidence="3" id="KW-1003">Cell membrane</keyword>
<dbReference type="GO" id="GO:0005886">
    <property type="term" value="C:plasma membrane"/>
    <property type="evidence" value="ECO:0007669"/>
    <property type="project" value="UniProtKB-SubCell"/>
</dbReference>
<evidence type="ECO:0000256" key="8">
    <source>
        <dbReference type="SAM" id="MobiDB-lite"/>
    </source>
</evidence>
<dbReference type="PATRIC" id="fig|1961.12.peg.738"/>